<feature type="transmembrane region" description="Helical" evidence="1">
    <location>
        <begin position="91"/>
        <end position="110"/>
    </location>
</feature>
<keyword evidence="1" id="KW-1133">Transmembrane helix</keyword>
<evidence type="ECO:0000313" key="2">
    <source>
        <dbReference type="EMBL" id="MBS5589274.1"/>
    </source>
</evidence>
<dbReference type="EMBL" id="JAGZCC010000122">
    <property type="protein sequence ID" value="MBS5589274.1"/>
    <property type="molecule type" value="Genomic_DNA"/>
</dbReference>
<gene>
    <name evidence="2" type="ORF">KHX14_10820</name>
</gene>
<feature type="transmembrane region" description="Helical" evidence="1">
    <location>
        <begin position="60"/>
        <end position="79"/>
    </location>
</feature>
<feature type="transmembrane region" description="Helical" evidence="1">
    <location>
        <begin position="5"/>
        <end position="27"/>
    </location>
</feature>
<dbReference type="Pfam" id="PF09997">
    <property type="entry name" value="DUF2238"/>
    <property type="match status" value="1"/>
</dbReference>
<organism evidence="2 3">
    <name type="scientific">Thomasclavelia spiroformis</name>
    <dbReference type="NCBI Taxonomy" id="29348"/>
    <lineage>
        <taxon>Bacteria</taxon>
        <taxon>Bacillati</taxon>
        <taxon>Bacillota</taxon>
        <taxon>Erysipelotrichia</taxon>
        <taxon>Erysipelotrichales</taxon>
        <taxon>Coprobacillaceae</taxon>
        <taxon>Thomasclavelia</taxon>
    </lineage>
</organism>
<sequence length="210" mass="24409">MKKFLLKVCVFIYITTLIIGLYVNYVNGNSNDFFMTLVAIVTPLIIPALFYLLKLKITDEIMIINLVFVYFASLIGSGFNGYELPFFDKVLHFSSGILISMLAIIIYWVIKKDRAINDEKEHRIFMLFVLNTNLAIAMLWELYEYMMLVLFNNDCINHYSTGVHDSMTDMICALTAGLIVLYAVNRYYKHKKDNCLVNVCKNFYDKNFSE</sequence>
<feature type="transmembrane region" description="Helical" evidence="1">
    <location>
        <begin position="33"/>
        <end position="53"/>
    </location>
</feature>
<keyword evidence="1" id="KW-0812">Transmembrane</keyword>
<proteinExistence type="predicted"/>
<feature type="transmembrane region" description="Helical" evidence="1">
    <location>
        <begin position="122"/>
        <end position="143"/>
    </location>
</feature>
<protein>
    <submittedName>
        <fullName evidence="2">DUF2238 domain-containing protein</fullName>
    </submittedName>
</protein>
<comment type="caution">
    <text evidence="2">The sequence shown here is derived from an EMBL/GenBank/DDBJ whole genome shotgun (WGS) entry which is preliminary data.</text>
</comment>
<accession>A0A943EJI6</accession>
<dbReference type="RefSeq" id="WP_297672320.1">
    <property type="nucleotide sequence ID" value="NZ_JAGZCC010000122.1"/>
</dbReference>
<evidence type="ECO:0000256" key="1">
    <source>
        <dbReference type="SAM" id="Phobius"/>
    </source>
</evidence>
<dbReference type="AlphaFoldDB" id="A0A943EJI6"/>
<name>A0A943EJI6_9FIRM</name>
<keyword evidence="1" id="KW-0472">Membrane</keyword>
<dbReference type="InterPro" id="IPR014509">
    <property type="entry name" value="YjdF-like"/>
</dbReference>
<dbReference type="Proteomes" id="UP000751224">
    <property type="component" value="Unassembled WGS sequence"/>
</dbReference>
<reference evidence="2" key="1">
    <citation type="submission" date="2021-02" db="EMBL/GenBank/DDBJ databases">
        <title>Infant gut strain persistence is associated with maternal origin, phylogeny, and functional potential including surface adhesion and iron acquisition.</title>
        <authorList>
            <person name="Lou Y.C."/>
        </authorList>
    </citation>
    <scope>NUCLEOTIDE SEQUENCE</scope>
    <source>
        <strain evidence="2">L3_108_000G1_dasL3_108_000G1_metabat.metabat.11</strain>
    </source>
</reference>
<feature type="transmembrane region" description="Helical" evidence="1">
    <location>
        <begin position="167"/>
        <end position="184"/>
    </location>
</feature>
<evidence type="ECO:0000313" key="3">
    <source>
        <dbReference type="Proteomes" id="UP000751224"/>
    </source>
</evidence>